<dbReference type="PROSITE" id="PS50883">
    <property type="entry name" value="EAL"/>
    <property type="match status" value="1"/>
</dbReference>
<dbReference type="eggNOG" id="COG2200">
    <property type="taxonomic scope" value="Bacteria"/>
</dbReference>
<dbReference type="InterPro" id="IPR001633">
    <property type="entry name" value="EAL_dom"/>
</dbReference>
<dbReference type="STRING" id="512565.AMIS_79280"/>
<dbReference type="InterPro" id="IPR035919">
    <property type="entry name" value="EAL_sf"/>
</dbReference>
<dbReference type="PANTHER" id="PTHR33121:SF76">
    <property type="entry name" value="SIGNALING PROTEIN"/>
    <property type="match status" value="1"/>
</dbReference>
<dbReference type="SUPFAM" id="SSF141868">
    <property type="entry name" value="EAL domain-like"/>
    <property type="match status" value="1"/>
</dbReference>
<dbReference type="HOGENOM" id="CLU_031868_0_0_11"/>
<organism evidence="2 3">
    <name type="scientific">Actinoplanes missouriensis (strain ATCC 14538 / DSM 43046 / CBS 188.64 / JCM 3121 / NBRC 102363 / NCIMB 12654 / NRRL B-3342 / UNCC 431)</name>
    <dbReference type="NCBI Taxonomy" id="512565"/>
    <lineage>
        <taxon>Bacteria</taxon>
        <taxon>Bacillati</taxon>
        <taxon>Actinomycetota</taxon>
        <taxon>Actinomycetes</taxon>
        <taxon>Micromonosporales</taxon>
        <taxon>Micromonosporaceae</taxon>
        <taxon>Actinoplanes</taxon>
    </lineage>
</organism>
<keyword evidence="3" id="KW-1185">Reference proteome</keyword>
<dbReference type="RefSeq" id="WP_014448030.1">
    <property type="nucleotide sequence ID" value="NC_017093.1"/>
</dbReference>
<accession>I0HJG1</accession>
<gene>
    <name evidence="2" type="ordered locus">AMIS_79280</name>
</gene>
<proteinExistence type="predicted"/>
<dbReference type="KEGG" id="ams:AMIS_79280"/>
<dbReference type="Pfam" id="PF00563">
    <property type="entry name" value="EAL"/>
    <property type="match status" value="1"/>
</dbReference>
<sequence>MPTAPAPGTTVTIEAVLAGRLVRPLFQPIVELSARTVVGLEALARGPAGSALEFPDRLFAAGAAAGRLGELDMLCFERALEGAMAAPVAPPLLFANGEPAVMDQPLSPRLMELFASGPSFRTILEYTERALPSVPGSLLRLAGQIQLGGNGVALDDVGVDPMSLAFLPVLEPEVIKLDMSLVRDPHAAHSRTVAAVVRAEAQRTGALVIAEGIETEDDLVTARELGAHWGQGWLFGRPGPLDVATHRYDPAAASALRPPRPGFHQPPGTPFEVASARAPRQPGTAAGIAAALDRVRDIAASDDAAVIVASTADLPVPLHELAGRARSTIVLDRPVPGEVAVAVIGPGYGHAVCIRSAGGPELVIVDDLPTVAAVSRVLLNRHTRG</sequence>
<reference evidence="2 3" key="1">
    <citation type="submission" date="2012-02" db="EMBL/GenBank/DDBJ databases">
        <title>Complete genome sequence of Actinoplanes missouriensis 431 (= NBRC 102363).</title>
        <authorList>
            <person name="Ohnishi Y."/>
            <person name="Ishikawa J."/>
            <person name="Sekine M."/>
            <person name="Hosoyama A."/>
            <person name="Harada T."/>
            <person name="Narita H."/>
            <person name="Hata T."/>
            <person name="Konno Y."/>
            <person name="Tutikane K."/>
            <person name="Fujita N."/>
            <person name="Horinouchi S."/>
            <person name="Hayakawa M."/>
        </authorList>
    </citation>
    <scope>NUCLEOTIDE SEQUENCE [LARGE SCALE GENOMIC DNA]</scope>
    <source>
        <strain evidence="3">ATCC 14538 / DSM 43046 / CBS 188.64 / JCM 3121 / NBRC 102363 / NCIMB 12654 / NRRL B-3342 / UNCC 431</strain>
    </source>
</reference>
<protein>
    <recommendedName>
        <fullName evidence="1">EAL domain-containing protein</fullName>
    </recommendedName>
</protein>
<dbReference type="SMART" id="SM00052">
    <property type="entry name" value="EAL"/>
    <property type="match status" value="1"/>
</dbReference>
<name>I0HJG1_ACTM4</name>
<dbReference type="PATRIC" id="fig|512565.3.peg.7947"/>
<dbReference type="EMBL" id="AP012319">
    <property type="protein sequence ID" value="BAL93148.1"/>
    <property type="molecule type" value="Genomic_DNA"/>
</dbReference>
<dbReference type="AlphaFoldDB" id="I0HJG1"/>
<dbReference type="PANTHER" id="PTHR33121">
    <property type="entry name" value="CYCLIC DI-GMP PHOSPHODIESTERASE PDEF"/>
    <property type="match status" value="1"/>
</dbReference>
<dbReference type="Gene3D" id="3.20.20.450">
    <property type="entry name" value="EAL domain"/>
    <property type="match status" value="1"/>
</dbReference>
<evidence type="ECO:0000313" key="2">
    <source>
        <dbReference type="EMBL" id="BAL93148.1"/>
    </source>
</evidence>
<dbReference type="OrthoDB" id="3278016at2"/>
<dbReference type="Proteomes" id="UP000007882">
    <property type="component" value="Chromosome"/>
</dbReference>
<evidence type="ECO:0000259" key="1">
    <source>
        <dbReference type="PROSITE" id="PS50883"/>
    </source>
</evidence>
<dbReference type="InterPro" id="IPR050706">
    <property type="entry name" value="Cyclic-di-GMP_PDE-like"/>
</dbReference>
<evidence type="ECO:0000313" key="3">
    <source>
        <dbReference type="Proteomes" id="UP000007882"/>
    </source>
</evidence>
<feature type="domain" description="EAL" evidence="1">
    <location>
        <begin position="6"/>
        <end position="252"/>
    </location>
</feature>
<dbReference type="GO" id="GO:0071111">
    <property type="term" value="F:cyclic-guanylate-specific phosphodiesterase activity"/>
    <property type="evidence" value="ECO:0007669"/>
    <property type="project" value="InterPro"/>
</dbReference>
<dbReference type="CDD" id="cd01948">
    <property type="entry name" value="EAL"/>
    <property type="match status" value="1"/>
</dbReference>